<feature type="transmembrane region" description="Helical" evidence="7">
    <location>
        <begin position="45"/>
        <end position="68"/>
    </location>
</feature>
<sequence>MNNPVAFEIYGFKVMWYGILIGLGIVLAFILAYKNAKKKGLDFDVLIDVFLISFPCAIIGARAYYVIFEWSNYKDNLSDIFRIREGGLAIHGGLIGAFLAAFIYTRIKKISFLAYADLVAPSIILAQAVGRWGNFMNSEAHGGPVSREFISKFPEFIQDGMNINGQYYHPTFLYESIWDILVCIILVIILYKVKKGYEGVVISSYMILYSIGRFFIEGLRTDSLMFMGLRMAQLISLAGIVLGLIFIFIIVKKNKNRNVIK</sequence>
<feature type="transmembrane region" description="Helical" evidence="7">
    <location>
        <begin position="197"/>
        <end position="216"/>
    </location>
</feature>
<dbReference type="PANTHER" id="PTHR30589">
    <property type="entry name" value="PROLIPOPROTEIN DIACYLGLYCERYL TRANSFERASE"/>
    <property type="match status" value="1"/>
</dbReference>
<keyword evidence="6 7" id="KW-0472">Membrane</keyword>
<dbReference type="Pfam" id="PF01790">
    <property type="entry name" value="LGT"/>
    <property type="match status" value="1"/>
</dbReference>
<evidence type="ECO:0000256" key="7">
    <source>
        <dbReference type="HAMAP-Rule" id="MF_01147"/>
    </source>
</evidence>
<comment type="function">
    <text evidence="7">Catalyzes the transfer of the diacylglyceryl group from phosphatidylglycerol to the sulfhydryl group of the N-terminal cysteine of a prolipoprotein, the first step in the formation of mature lipoproteins.</text>
</comment>
<evidence type="ECO:0000313" key="8">
    <source>
        <dbReference type="EMBL" id="MBY0757112.1"/>
    </source>
</evidence>
<gene>
    <name evidence="7 8" type="primary">lgt</name>
    <name evidence="8" type="ORF">K5V21_16890</name>
</gene>
<dbReference type="PANTHER" id="PTHR30589:SF0">
    <property type="entry name" value="PHOSPHATIDYLGLYCEROL--PROLIPOPROTEIN DIACYLGLYCERYL TRANSFERASE"/>
    <property type="match status" value="1"/>
</dbReference>
<evidence type="ECO:0000256" key="6">
    <source>
        <dbReference type="ARBA" id="ARBA00023136"/>
    </source>
</evidence>
<keyword evidence="3 7" id="KW-0808">Transferase</keyword>
<feature type="transmembrane region" description="Helical" evidence="7">
    <location>
        <begin position="171"/>
        <end position="190"/>
    </location>
</feature>
<comment type="similarity">
    <text evidence="1 7">Belongs to the Lgt family.</text>
</comment>
<comment type="pathway">
    <text evidence="7">Protein modification; lipoprotein biosynthesis (diacylglyceryl transfer).</text>
</comment>
<dbReference type="HAMAP" id="MF_01147">
    <property type="entry name" value="Lgt"/>
    <property type="match status" value="1"/>
</dbReference>
<dbReference type="NCBIfam" id="TIGR00544">
    <property type="entry name" value="lgt"/>
    <property type="match status" value="1"/>
</dbReference>
<proteinExistence type="inferred from homology"/>
<dbReference type="PROSITE" id="PS01311">
    <property type="entry name" value="LGT"/>
    <property type="match status" value="1"/>
</dbReference>
<feature type="transmembrane region" description="Helical" evidence="7">
    <location>
        <begin position="231"/>
        <end position="251"/>
    </location>
</feature>
<feature type="transmembrane region" description="Helical" evidence="7">
    <location>
        <begin position="112"/>
        <end position="130"/>
    </location>
</feature>
<dbReference type="EMBL" id="JAIKTU010000017">
    <property type="protein sequence ID" value="MBY0757112.1"/>
    <property type="molecule type" value="Genomic_DNA"/>
</dbReference>
<dbReference type="RefSeq" id="WP_204596180.1">
    <property type="nucleotide sequence ID" value="NZ_JAFBDA010000023.1"/>
</dbReference>
<keyword evidence="2 7" id="KW-1003">Cell membrane</keyword>
<protein>
    <recommendedName>
        <fullName evidence="7">Phosphatidylglycerol--prolipoprotein diacylglyceryl transferase</fullName>
        <ecNumber evidence="7">2.5.1.145</ecNumber>
    </recommendedName>
</protein>
<keyword evidence="4 7" id="KW-0812">Transmembrane</keyword>
<feature type="transmembrane region" description="Helical" evidence="7">
    <location>
        <begin position="88"/>
        <end position="105"/>
    </location>
</feature>
<feature type="binding site" evidence="7">
    <location>
        <position position="131"/>
    </location>
    <ligand>
        <name>a 1,2-diacyl-sn-glycero-3-phospho-(1'-sn-glycerol)</name>
        <dbReference type="ChEBI" id="CHEBI:64716"/>
    </ligand>
</feature>
<name>A0ABS7L348_CLOSR</name>
<evidence type="ECO:0000256" key="2">
    <source>
        <dbReference type="ARBA" id="ARBA00022475"/>
    </source>
</evidence>
<feature type="transmembrane region" description="Helical" evidence="7">
    <location>
        <begin position="14"/>
        <end position="33"/>
    </location>
</feature>
<dbReference type="InterPro" id="IPR001640">
    <property type="entry name" value="Lgt"/>
</dbReference>
<dbReference type="EC" id="2.5.1.145" evidence="7"/>
<keyword evidence="9" id="KW-1185">Reference proteome</keyword>
<dbReference type="Proteomes" id="UP001299068">
    <property type="component" value="Unassembled WGS sequence"/>
</dbReference>
<comment type="subcellular location">
    <subcellularLocation>
        <location evidence="7">Cell membrane</location>
        <topology evidence="7">Multi-pass membrane protein</topology>
    </subcellularLocation>
</comment>
<comment type="caution">
    <text evidence="8">The sequence shown here is derived from an EMBL/GenBank/DDBJ whole genome shotgun (WGS) entry which is preliminary data.</text>
</comment>
<reference evidence="8 9" key="1">
    <citation type="journal article" date="2021" name="Cell Host Microbe">
        <title>in vivo commensal control of Clostridioides difficile virulence.</title>
        <authorList>
            <person name="Girinathan B.P."/>
            <person name="Dibenedetto N."/>
            <person name="Worley J.N."/>
            <person name="Peltier J."/>
            <person name="Arrieta-Ortiz M.L."/>
            <person name="Rupa Christinal Immanuel S."/>
            <person name="Lavin R."/>
            <person name="Delaney M.L."/>
            <person name="Cummins C."/>
            <person name="Hoffmann M."/>
            <person name="Luo Y."/>
            <person name="Gonzalez-Escalona N."/>
            <person name="Allard M."/>
            <person name="Onderdonk A.B."/>
            <person name="Gerber G.K."/>
            <person name="Sonenshein A.L."/>
            <person name="Baliga N."/>
            <person name="Dupuy B."/>
            <person name="Bry L."/>
        </authorList>
    </citation>
    <scope>NUCLEOTIDE SEQUENCE [LARGE SCALE GENOMIC DNA]</scope>
    <source>
        <strain evidence="8 9">DSM 599</strain>
    </source>
</reference>
<comment type="catalytic activity">
    <reaction evidence="7">
        <text>L-cysteinyl-[prolipoprotein] + a 1,2-diacyl-sn-glycero-3-phospho-(1'-sn-glycerol) = an S-1,2-diacyl-sn-glyceryl-L-cysteinyl-[prolipoprotein] + sn-glycerol 1-phosphate + H(+)</text>
        <dbReference type="Rhea" id="RHEA:56712"/>
        <dbReference type="Rhea" id="RHEA-COMP:14679"/>
        <dbReference type="Rhea" id="RHEA-COMP:14680"/>
        <dbReference type="ChEBI" id="CHEBI:15378"/>
        <dbReference type="ChEBI" id="CHEBI:29950"/>
        <dbReference type="ChEBI" id="CHEBI:57685"/>
        <dbReference type="ChEBI" id="CHEBI:64716"/>
        <dbReference type="ChEBI" id="CHEBI:140658"/>
        <dbReference type="EC" id="2.5.1.145"/>
    </reaction>
</comment>
<dbReference type="GO" id="GO:0008961">
    <property type="term" value="F:phosphatidylglycerol-prolipoprotein diacylglyceryl transferase activity"/>
    <property type="evidence" value="ECO:0007669"/>
    <property type="project" value="UniProtKB-EC"/>
</dbReference>
<evidence type="ECO:0000256" key="1">
    <source>
        <dbReference type="ARBA" id="ARBA00007150"/>
    </source>
</evidence>
<accession>A0ABS7L348</accession>
<evidence type="ECO:0000256" key="3">
    <source>
        <dbReference type="ARBA" id="ARBA00022679"/>
    </source>
</evidence>
<evidence type="ECO:0000256" key="5">
    <source>
        <dbReference type="ARBA" id="ARBA00022989"/>
    </source>
</evidence>
<organism evidence="8 9">
    <name type="scientific">Clostridium sardiniense</name>
    <name type="common">Clostridium absonum</name>
    <dbReference type="NCBI Taxonomy" id="29369"/>
    <lineage>
        <taxon>Bacteria</taxon>
        <taxon>Bacillati</taxon>
        <taxon>Bacillota</taxon>
        <taxon>Clostridia</taxon>
        <taxon>Eubacteriales</taxon>
        <taxon>Clostridiaceae</taxon>
        <taxon>Clostridium</taxon>
    </lineage>
</organism>
<evidence type="ECO:0000256" key="4">
    <source>
        <dbReference type="ARBA" id="ARBA00022692"/>
    </source>
</evidence>
<keyword evidence="5 7" id="KW-1133">Transmembrane helix</keyword>
<evidence type="ECO:0000313" key="9">
    <source>
        <dbReference type="Proteomes" id="UP001299068"/>
    </source>
</evidence>